<evidence type="ECO:0000256" key="1">
    <source>
        <dbReference type="SAM" id="SignalP"/>
    </source>
</evidence>
<dbReference type="CDD" id="cd15482">
    <property type="entry name" value="Sialidase_non-viral"/>
    <property type="match status" value="1"/>
</dbReference>
<dbReference type="AlphaFoldDB" id="A0A4R0HKD2"/>
<reference evidence="2 3" key="1">
    <citation type="submission" date="2019-02" db="EMBL/GenBank/DDBJ databases">
        <title>Kribbella capetownensis sp. nov. and Kribbella speibonae sp. nov., isolated from soil.</title>
        <authorList>
            <person name="Curtis S.M."/>
            <person name="Norton I."/>
            <person name="Everest G.J."/>
            <person name="Meyers P.R."/>
        </authorList>
    </citation>
    <scope>NUCLEOTIDE SEQUENCE [LARGE SCALE GENOMIC DNA]</scope>
    <source>
        <strain evidence="2 3">KCTC 29219</strain>
    </source>
</reference>
<dbReference type="InterPro" id="IPR036278">
    <property type="entry name" value="Sialidase_sf"/>
</dbReference>
<proteinExistence type="predicted"/>
<protein>
    <submittedName>
        <fullName evidence="2">Exo-alpha-sialidase</fullName>
    </submittedName>
</protein>
<name>A0A4R0HKD2_9ACTN</name>
<sequence length="578" mass="59741">MGRPRLVIASVAAFAAALCGAAVAAYAAPATQVTVGSPPTPFSQNKQNEPAVAIDAHDPAVMVAGANEEIDMESCAAGAPSTCPFTDGVGVSGVYFSFDSGQSWTQPTYTGWSARNCLGPAACTPQVGPIGTLPRYFEAGLVSDGDPAVAFGPRPGPDGTFSWDNGSRLYYANLTSNFSANRRLETFRGFEAIAVSTTDDVHAAAAGDASAWTAPTIISKQSSTTFSDKEQIYADNASSSRFFGRVYTCWASFRSNSHGQALPVPLTVARSADGGRSWITSQVGPATNNGINQQPDGCVVRTDSTGNVYVFGVGARRGTNLQLMYKSTDGGAHWTGPTAVAPVVKPGVFDPVEGRPVMDGIAGARVDLAGGPNVDIANGRPTGAGATDEIFMTWSDGGAGLNHEQLMLTWSPRGGTSWVAPVPLALTTGDRPVYTAPAVSPDGTDLYIVHNSFTTPYSGNTTDPRGLVGEVRHANVAGGVPSGWTTLERAPGGDPRGSSANALISEFLGDYVYAAATNDRAVAVWNDTLNAGVCTAINTYRASLYTTTPGAPPNVLVACPATFGNTDILGGSYVDPTP</sequence>
<feature type="signal peptide" evidence="1">
    <location>
        <begin position="1"/>
        <end position="24"/>
    </location>
</feature>
<gene>
    <name evidence="2" type="ORF">E0H45_02980</name>
</gene>
<dbReference type="EMBL" id="SJJZ01000001">
    <property type="protein sequence ID" value="TCC10304.1"/>
    <property type="molecule type" value="Genomic_DNA"/>
</dbReference>
<keyword evidence="1" id="KW-0732">Signal</keyword>
<evidence type="ECO:0000313" key="3">
    <source>
        <dbReference type="Proteomes" id="UP000292346"/>
    </source>
</evidence>
<keyword evidence="3" id="KW-1185">Reference proteome</keyword>
<accession>A0A4R0HKD2</accession>
<comment type="caution">
    <text evidence="2">The sequence shown here is derived from an EMBL/GenBank/DDBJ whole genome shotgun (WGS) entry which is preliminary data.</text>
</comment>
<dbReference type="SUPFAM" id="SSF50939">
    <property type="entry name" value="Sialidases"/>
    <property type="match status" value="1"/>
</dbReference>
<evidence type="ECO:0000313" key="2">
    <source>
        <dbReference type="EMBL" id="TCC10304.1"/>
    </source>
</evidence>
<dbReference type="Gene3D" id="2.120.10.10">
    <property type="match status" value="1"/>
</dbReference>
<dbReference type="OrthoDB" id="127969at2"/>
<dbReference type="RefSeq" id="WP_131334720.1">
    <property type="nucleotide sequence ID" value="NZ_SJJZ01000001.1"/>
</dbReference>
<dbReference type="Proteomes" id="UP000292346">
    <property type="component" value="Unassembled WGS sequence"/>
</dbReference>
<feature type="chain" id="PRO_5038751140" evidence="1">
    <location>
        <begin position="25"/>
        <end position="578"/>
    </location>
</feature>
<organism evidence="2 3">
    <name type="scientific">Kribbella soli</name>
    <dbReference type="NCBI Taxonomy" id="1124743"/>
    <lineage>
        <taxon>Bacteria</taxon>
        <taxon>Bacillati</taxon>
        <taxon>Actinomycetota</taxon>
        <taxon>Actinomycetes</taxon>
        <taxon>Propionibacteriales</taxon>
        <taxon>Kribbellaceae</taxon>
        <taxon>Kribbella</taxon>
    </lineage>
</organism>